<accession>A0A290S7B6</accession>
<gene>
    <name evidence="1" type="ORF">PARC_a2646</name>
</gene>
<dbReference type="AlphaFoldDB" id="A0A290S7B6"/>
<reference evidence="1 2" key="1">
    <citation type="journal article" date="2012" name="J. Bacteriol.">
        <title>Genome sequences of type strains of seven species of the marine bacterium Pseudoalteromonas.</title>
        <authorList>
            <person name="Xie B.B."/>
            <person name="Shu Y.L."/>
            <person name="Qin Q.L."/>
            <person name="Rong J.C."/>
            <person name="Zhang X.Y."/>
            <person name="Chen X.L."/>
            <person name="Shi M."/>
            <person name="He H.L."/>
            <person name="Zhou B.C."/>
            <person name="Zhang Y.Z."/>
        </authorList>
    </citation>
    <scope>NUCLEOTIDE SEQUENCE [LARGE SCALE GENOMIC DNA]</scope>
    <source>
        <strain evidence="1 2">A 37-1-2</strain>
    </source>
</reference>
<dbReference type="Proteomes" id="UP000016505">
    <property type="component" value="Chromosome I"/>
</dbReference>
<dbReference type="KEGG" id="part:PARC_a2646"/>
<name>A0A290S7B6_9GAMM</name>
<evidence type="ECO:0000313" key="2">
    <source>
        <dbReference type="Proteomes" id="UP000016505"/>
    </source>
</evidence>
<organism evidence="1 2">
    <name type="scientific">Pseudoalteromonas arctica A 37-1-2</name>
    <dbReference type="NCBI Taxonomy" id="1117313"/>
    <lineage>
        <taxon>Bacteria</taxon>
        <taxon>Pseudomonadati</taxon>
        <taxon>Pseudomonadota</taxon>
        <taxon>Gammaproteobacteria</taxon>
        <taxon>Alteromonadales</taxon>
        <taxon>Pseudoalteromonadaceae</taxon>
        <taxon>Pseudoalteromonas</taxon>
    </lineage>
</organism>
<proteinExistence type="predicted"/>
<evidence type="ECO:0000313" key="1">
    <source>
        <dbReference type="EMBL" id="ATC87110.1"/>
    </source>
</evidence>
<protein>
    <submittedName>
        <fullName evidence="1">Uncharacterized protein</fullName>
    </submittedName>
</protein>
<dbReference type="EMBL" id="CP011025">
    <property type="protein sequence ID" value="ATC87110.1"/>
    <property type="molecule type" value="Genomic_DNA"/>
</dbReference>
<sequence length="53" mass="5868">MISAEKIEKNKNHSVNHEIGIDEDIWLKINYLGVGVLVENPDHSRLDAGGANL</sequence>